<keyword evidence="1" id="KW-0472">Membrane</keyword>
<feature type="transmembrane region" description="Helical" evidence="1">
    <location>
        <begin position="50"/>
        <end position="69"/>
    </location>
</feature>
<reference evidence="2 3" key="1">
    <citation type="submission" date="2012-05" db="EMBL/GenBank/DDBJ databases">
        <authorList>
            <person name="Hilton J."/>
        </authorList>
    </citation>
    <scope>NUCLEOTIDE SEQUENCE [LARGE SCALE GENOMIC DNA]</scope>
    <source>
        <strain evidence="2 3">HH01</strain>
    </source>
</reference>
<accession>M1WTM4</accession>
<reference evidence="3" key="2">
    <citation type="submission" date="2016-01" db="EMBL/GenBank/DDBJ databases">
        <title>Diatom-associated endosymboitic cyanobacterium lacks core nitrogen metabolism enzymes.</title>
        <authorList>
            <person name="Hilton J.A."/>
            <person name="Foster R.A."/>
            <person name="Tripp H.J."/>
            <person name="Carter B.J."/>
            <person name="Zehr J.P."/>
            <person name="Villareal T.A."/>
        </authorList>
    </citation>
    <scope>NUCLEOTIDE SEQUENCE [LARGE SCALE GENOMIC DNA]</scope>
    <source>
        <strain evidence="3">HH01</strain>
    </source>
</reference>
<evidence type="ECO:0000313" key="2">
    <source>
        <dbReference type="EMBL" id="CCH68194.1"/>
    </source>
</evidence>
<dbReference type="RefSeq" id="WP_008235636.1">
    <property type="nucleotide sequence ID" value="NZ_CAIY01000081.1"/>
</dbReference>
<evidence type="ECO:0000256" key="1">
    <source>
        <dbReference type="SAM" id="Phobius"/>
    </source>
</evidence>
<name>M1WTM4_9NOST</name>
<dbReference type="EMBL" id="CAIY01000081">
    <property type="protein sequence ID" value="CCH68194.1"/>
    <property type="molecule type" value="Genomic_DNA"/>
</dbReference>
<keyword evidence="1" id="KW-1133">Transmembrane helix</keyword>
<gene>
    <name evidence="2" type="ORF">RINTHH_20390</name>
</gene>
<proteinExistence type="predicted"/>
<dbReference type="Proteomes" id="UP000053051">
    <property type="component" value="Unassembled WGS sequence"/>
</dbReference>
<organism evidence="2 3">
    <name type="scientific">Richelia intracellularis HH01</name>
    <dbReference type="NCBI Taxonomy" id="1165094"/>
    <lineage>
        <taxon>Bacteria</taxon>
        <taxon>Bacillati</taxon>
        <taxon>Cyanobacteriota</taxon>
        <taxon>Cyanophyceae</taxon>
        <taxon>Nostocales</taxon>
        <taxon>Nostocaceae</taxon>
        <taxon>Richelia</taxon>
    </lineage>
</organism>
<protein>
    <submittedName>
        <fullName evidence="2">Uncharacterized protein</fullName>
    </submittedName>
</protein>
<dbReference type="AlphaFoldDB" id="M1WTM4"/>
<sequence>MRLKLFNYLIVALATVLVLYPALLVLGIVWQEHLQIVLGKQNNIAKLVCWFLFSIPILLELMLLGYVFYKTYQTYILNKQVRLLERIWHKT</sequence>
<comment type="caution">
    <text evidence="2">The sequence shown here is derived from an EMBL/GenBank/DDBJ whole genome shotgun (WGS) entry which is preliminary data.</text>
</comment>
<keyword evidence="1" id="KW-0812">Transmembrane</keyword>
<keyword evidence="3" id="KW-1185">Reference proteome</keyword>
<feature type="transmembrane region" description="Helical" evidence="1">
    <location>
        <begin position="7"/>
        <end position="30"/>
    </location>
</feature>
<evidence type="ECO:0000313" key="3">
    <source>
        <dbReference type="Proteomes" id="UP000053051"/>
    </source>
</evidence>